<protein>
    <submittedName>
        <fullName evidence="1">Uncharacterized protein</fullName>
    </submittedName>
</protein>
<accession>A0ACC0HF62</accession>
<organism evidence="1 2">
    <name type="scientific">Camellia lanceoleosa</name>
    <dbReference type="NCBI Taxonomy" id="1840588"/>
    <lineage>
        <taxon>Eukaryota</taxon>
        <taxon>Viridiplantae</taxon>
        <taxon>Streptophyta</taxon>
        <taxon>Embryophyta</taxon>
        <taxon>Tracheophyta</taxon>
        <taxon>Spermatophyta</taxon>
        <taxon>Magnoliopsida</taxon>
        <taxon>eudicotyledons</taxon>
        <taxon>Gunneridae</taxon>
        <taxon>Pentapetalae</taxon>
        <taxon>asterids</taxon>
        <taxon>Ericales</taxon>
        <taxon>Theaceae</taxon>
        <taxon>Camellia</taxon>
    </lineage>
</organism>
<keyword evidence="2" id="KW-1185">Reference proteome</keyword>
<dbReference type="Proteomes" id="UP001060215">
    <property type="component" value="Chromosome 5"/>
</dbReference>
<proteinExistence type="predicted"/>
<name>A0ACC0HF62_9ERIC</name>
<reference evidence="1 2" key="1">
    <citation type="journal article" date="2022" name="Plant J.">
        <title>Chromosome-level genome of Camellia lanceoleosa provides a valuable resource for understanding genome evolution and self-incompatibility.</title>
        <authorList>
            <person name="Gong W."/>
            <person name="Xiao S."/>
            <person name="Wang L."/>
            <person name="Liao Z."/>
            <person name="Chang Y."/>
            <person name="Mo W."/>
            <person name="Hu G."/>
            <person name="Li W."/>
            <person name="Zhao G."/>
            <person name="Zhu H."/>
            <person name="Hu X."/>
            <person name="Ji K."/>
            <person name="Xiang X."/>
            <person name="Song Q."/>
            <person name="Yuan D."/>
            <person name="Jin S."/>
            <person name="Zhang L."/>
        </authorList>
    </citation>
    <scope>NUCLEOTIDE SEQUENCE [LARGE SCALE GENOMIC DNA]</scope>
    <source>
        <strain evidence="1">SQ_2022a</strain>
    </source>
</reference>
<comment type="caution">
    <text evidence="1">The sequence shown here is derived from an EMBL/GenBank/DDBJ whole genome shotgun (WGS) entry which is preliminary data.</text>
</comment>
<gene>
    <name evidence="1" type="ORF">LOK49_LG06G00600</name>
</gene>
<evidence type="ECO:0000313" key="2">
    <source>
        <dbReference type="Proteomes" id="UP001060215"/>
    </source>
</evidence>
<evidence type="ECO:0000313" key="1">
    <source>
        <dbReference type="EMBL" id="KAI8011070.1"/>
    </source>
</evidence>
<sequence>MTTPAWAEPPPMSRNKNQRNDESNICRGTATMLPAQTIELGVNDNDIVVAGGMESMSNAPKYRAEPRKGSRLGHDTIIDGMLKIGYGMFTMILEWEYVQMDPTLISMDQLLETHCVAIIRNNQLFVANAGDSRCVISRKGQAYNLSRDHKPDLKAEKDRILKAGGFVQYGWVNGSLNLARAIDMELKQNKSLPAEKQIVTAYPDVNTVELCDDDEFLVIACDGICSLYLQVPCTCKIWLRLRLRLRLSWSAYINLQRKSYKCT</sequence>
<dbReference type="EMBL" id="CM045762">
    <property type="protein sequence ID" value="KAI8011070.1"/>
    <property type="molecule type" value="Genomic_DNA"/>
</dbReference>